<dbReference type="InterPro" id="IPR009049">
    <property type="entry name" value="Argininosuccinate_lyase"/>
</dbReference>
<proteinExistence type="inferred from homology"/>
<comment type="pathway">
    <text evidence="3 10">Amino-acid biosynthesis; L-arginine biosynthesis; L-arginine from L-ornithine and carbamoyl phosphate: step 3/3.</text>
</comment>
<keyword evidence="6 10" id="KW-0963">Cytoplasm</keyword>
<comment type="catalytic activity">
    <reaction evidence="1 10">
        <text>2-(N(omega)-L-arginino)succinate = fumarate + L-arginine</text>
        <dbReference type="Rhea" id="RHEA:24020"/>
        <dbReference type="ChEBI" id="CHEBI:29806"/>
        <dbReference type="ChEBI" id="CHEBI:32682"/>
        <dbReference type="ChEBI" id="CHEBI:57472"/>
        <dbReference type="EC" id="4.3.2.1"/>
    </reaction>
</comment>
<comment type="similarity">
    <text evidence="4">In the N-terminal section; belongs to the lyase 1 family. Argininosuccinate lyase subfamily.</text>
</comment>
<keyword evidence="9 10" id="KW-0456">Lyase</keyword>
<dbReference type="GO" id="GO:0005829">
    <property type="term" value="C:cytosol"/>
    <property type="evidence" value="ECO:0007669"/>
    <property type="project" value="TreeGrafter"/>
</dbReference>
<evidence type="ECO:0000256" key="10">
    <source>
        <dbReference type="HAMAP-Rule" id="MF_00006"/>
    </source>
</evidence>
<evidence type="ECO:0000256" key="2">
    <source>
        <dbReference type="ARBA" id="ARBA00004496"/>
    </source>
</evidence>
<evidence type="ECO:0000256" key="6">
    <source>
        <dbReference type="ARBA" id="ARBA00022490"/>
    </source>
</evidence>
<evidence type="ECO:0000256" key="5">
    <source>
        <dbReference type="ARBA" id="ARBA00012338"/>
    </source>
</evidence>
<comment type="caution">
    <text evidence="13">The sequence shown here is derived from an EMBL/GenBank/DDBJ whole genome shotgun (WGS) entry which is preliminary data.</text>
</comment>
<dbReference type="CDD" id="cd01359">
    <property type="entry name" value="Argininosuccinate_lyase"/>
    <property type="match status" value="1"/>
</dbReference>
<sequence length="472" mass="52876">MAEKPWDGRFSEKTDRSVELFTASIDVDKRLYSQDIEGSIAHCRMLAKQGIISEEEASTLIEGLSAIQREIQRGHFEFDPALEDIHMHIETRLSHEIGKTAQKLHTARSRNDQVALDTRLYVREQTRAVIALLVTLQQVLVRLAETHIDIVMPGYTHLQRAQPVLLSHHLMAYTEMFRRDEARFTDSLKRTNVLPLGSAALAGTTYPIDRRYVAEQLGFQEVAANSIDAVSDRDFVLEFLSDAAICMVHLSRLSEELVLWSSMEFGFIEIADAFATGSSIMPQKKNPDVAELIRGKTGRVFGAMIAVFTLMKSLPLAYNRDMQEDKPQLFDAVDTLKACLGITVRMLPAIRFRKERMREAATRGFLNATDFADYLTTKGMPFREAHACAGKAVAYALGRNKELDELSLDELKSFSSLVAEDVYPVLQPEKMIDRRMSEGGTAEANVRRAIAEAKSRLGMAQTLENSSADAPV</sequence>
<dbReference type="InterPro" id="IPR020557">
    <property type="entry name" value="Fumarate_lyase_CS"/>
</dbReference>
<evidence type="ECO:0000256" key="9">
    <source>
        <dbReference type="ARBA" id="ARBA00023239"/>
    </source>
</evidence>
<dbReference type="Pfam" id="PF14698">
    <property type="entry name" value="ASL_C2"/>
    <property type="match status" value="1"/>
</dbReference>
<dbReference type="FunFam" id="1.10.275.10:FF:000002">
    <property type="entry name" value="Argininosuccinate lyase"/>
    <property type="match status" value="1"/>
</dbReference>
<dbReference type="Gene3D" id="1.10.40.30">
    <property type="entry name" value="Fumarase/aspartase (C-terminal domain)"/>
    <property type="match status" value="1"/>
</dbReference>
<dbReference type="FunFam" id="1.10.40.30:FF:000001">
    <property type="entry name" value="Argininosuccinate lyase"/>
    <property type="match status" value="1"/>
</dbReference>
<dbReference type="PANTHER" id="PTHR43814:SF1">
    <property type="entry name" value="ARGININOSUCCINATE LYASE"/>
    <property type="match status" value="1"/>
</dbReference>
<dbReference type="HAMAP" id="MF_00006">
    <property type="entry name" value="Arg_succ_lyase"/>
    <property type="match status" value="1"/>
</dbReference>
<dbReference type="PRINTS" id="PR00149">
    <property type="entry name" value="FUMRATELYASE"/>
</dbReference>
<dbReference type="NCBIfam" id="TIGR00838">
    <property type="entry name" value="argH"/>
    <property type="match status" value="1"/>
</dbReference>
<dbReference type="SUPFAM" id="SSF48557">
    <property type="entry name" value="L-aspartase-like"/>
    <property type="match status" value="1"/>
</dbReference>
<evidence type="ECO:0000259" key="11">
    <source>
        <dbReference type="Pfam" id="PF00206"/>
    </source>
</evidence>
<evidence type="ECO:0000313" key="13">
    <source>
        <dbReference type="EMBL" id="HGU32360.1"/>
    </source>
</evidence>
<protein>
    <recommendedName>
        <fullName evidence="5 10">Argininosuccinate lyase</fullName>
        <shortName evidence="10">ASAL</shortName>
        <ecNumber evidence="5 10">4.3.2.1</ecNumber>
    </recommendedName>
    <alternativeName>
        <fullName evidence="10">Arginosuccinase</fullName>
    </alternativeName>
</protein>
<keyword evidence="7 10" id="KW-0055">Arginine biosynthesis</keyword>
<dbReference type="GO" id="GO:0042450">
    <property type="term" value="P:L-arginine biosynthetic process via ornithine"/>
    <property type="evidence" value="ECO:0007669"/>
    <property type="project" value="UniProtKB-UniRule"/>
</dbReference>
<dbReference type="PRINTS" id="PR00145">
    <property type="entry name" value="ARGSUCLYASE"/>
</dbReference>
<dbReference type="UniPathway" id="UPA00068">
    <property type="reaction ID" value="UER00114"/>
</dbReference>
<dbReference type="InterPro" id="IPR008948">
    <property type="entry name" value="L-Aspartase-like"/>
</dbReference>
<dbReference type="GO" id="GO:0004056">
    <property type="term" value="F:argininosuccinate lyase activity"/>
    <property type="evidence" value="ECO:0007669"/>
    <property type="project" value="UniProtKB-UniRule"/>
</dbReference>
<dbReference type="EMBL" id="DSUH01000131">
    <property type="protein sequence ID" value="HGU32360.1"/>
    <property type="molecule type" value="Genomic_DNA"/>
</dbReference>
<name>A0A7C4MLR9_9BACT</name>
<dbReference type="InterPro" id="IPR000362">
    <property type="entry name" value="Fumarate_lyase_fam"/>
</dbReference>
<reference evidence="13" key="1">
    <citation type="journal article" date="2020" name="mSystems">
        <title>Genome- and Community-Level Interaction Insights into Carbon Utilization and Element Cycling Functions of Hydrothermarchaeota in Hydrothermal Sediment.</title>
        <authorList>
            <person name="Zhou Z."/>
            <person name="Liu Y."/>
            <person name="Xu W."/>
            <person name="Pan J."/>
            <person name="Luo Z.H."/>
            <person name="Li M."/>
        </authorList>
    </citation>
    <scope>NUCLEOTIDE SEQUENCE [LARGE SCALE GENOMIC DNA]</scope>
    <source>
        <strain evidence="13">SpSt-477</strain>
    </source>
</reference>
<dbReference type="InterPro" id="IPR022761">
    <property type="entry name" value="Fumarate_lyase_N"/>
</dbReference>
<dbReference type="AlphaFoldDB" id="A0A7C4MLR9"/>
<dbReference type="FunFam" id="1.20.200.10:FF:000006">
    <property type="entry name" value="Argininosuccinate lyase"/>
    <property type="match status" value="1"/>
</dbReference>
<accession>A0A7C4MLR9</accession>
<comment type="similarity">
    <text evidence="10">Belongs to the lyase 1 family. Argininosuccinate lyase subfamily.</text>
</comment>
<dbReference type="InterPro" id="IPR029419">
    <property type="entry name" value="Arg_succ_lyase_C"/>
</dbReference>
<evidence type="ECO:0000256" key="1">
    <source>
        <dbReference type="ARBA" id="ARBA00000985"/>
    </source>
</evidence>
<evidence type="ECO:0000256" key="4">
    <source>
        <dbReference type="ARBA" id="ARBA00005552"/>
    </source>
</evidence>
<dbReference type="Pfam" id="PF00206">
    <property type="entry name" value="Lyase_1"/>
    <property type="match status" value="1"/>
</dbReference>
<dbReference type="EC" id="4.3.2.1" evidence="5 10"/>
<comment type="subcellular location">
    <subcellularLocation>
        <location evidence="2 10">Cytoplasm</location>
    </subcellularLocation>
</comment>
<gene>
    <name evidence="10 13" type="primary">argH</name>
    <name evidence="13" type="ORF">ENS29_05840</name>
</gene>
<feature type="domain" description="Argininosuccinate lyase C-terminal" evidence="12">
    <location>
        <begin position="365"/>
        <end position="432"/>
    </location>
</feature>
<dbReference type="PROSITE" id="PS00163">
    <property type="entry name" value="FUMARATE_LYASES"/>
    <property type="match status" value="1"/>
</dbReference>
<organism evidence="13">
    <name type="scientific">Desulfatirhabdium butyrativorans</name>
    <dbReference type="NCBI Taxonomy" id="340467"/>
    <lineage>
        <taxon>Bacteria</taxon>
        <taxon>Pseudomonadati</taxon>
        <taxon>Thermodesulfobacteriota</taxon>
        <taxon>Desulfobacteria</taxon>
        <taxon>Desulfobacterales</taxon>
        <taxon>Desulfatirhabdiaceae</taxon>
        <taxon>Desulfatirhabdium</taxon>
    </lineage>
</organism>
<dbReference type="Gene3D" id="1.20.200.10">
    <property type="entry name" value="Fumarase/aspartase (Central domain)"/>
    <property type="match status" value="1"/>
</dbReference>
<evidence type="ECO:0000256" key="3">
    <source>
        <dbReference type="ARBA" id="ARBA00004941"/>
    </source>
</evidence>
<dbReference type="Gene3D" id="1.10.275.10">
    <property type="entry name" value="Fumarase/aspartase (N-terminal domain)"/>
    <property type="match status" value="1"/>
</dbReference>
<keyword evidence="8 10" id="KW-0028">Amino-acid biosynthesis</keyword>
<evidence type="ECO:0000256" key="7">
    <source>
        <dbReference type="ARBA" id="ARBA00022571"/>
    </source>
</evidence>
<dbReference type="PANTHER" id="PTHR43814">
    <property type="entry name" value="ARGININOSUCCINATE LYASE"/>
    <property type="match status" value="1"/>
</dbReference>
<dbReference type="InterPro" id="IPR024083">
    <property type="entry name" value="Fumarase/histidase_N"/>
</dbReference>
<feature type="domain" description="Fumarate lyase N-terminal" evidence="11">
    <location>
        <begin position="8"/>
        <end position="302"/>
    </location>
</feature>
<evidence type="ECO:0000259" key="12">
    <source>
        <dbReference type="Pfam" id="PF14698"/>
    </source>
</evidence>
<evidence type="ECO:0000256" key="8">
    <source>
        <dbReference type="ARBA" id="ARBA00022605"/>
    </source>
</evidence>